<dbReference type="Proteomes" id="UP001359559">
    <property type="component" value="Unassembled WGS sequence"/>
</dbReference>
<evidence type="ECO:0000256" key="6">
    <source>
        <dbReference type="ARBA" id="ARBA00023136"/>
    </source>
</evidence>
<feature type="transmembrane region" description="Helical" evidence="7">
    <location>
        <begin position="110"/>
        <end position="143"/>
    </location>
</feature>
<dbReference type="GO" id="GO:0016020">
    <property type="term" value="C:membrane"/>
    <property type="evidence" value="ECO:0007669"/>
    <property type="project" value="UniProtKB-SubCell"/>
</dbReference>
<organism evidence="8 9">
    <name type="scientific">Clitoria ternatea</name>
    <name type="common">Butterfly pea</name>
    <dbReference type="NCBI Taxonomy" id="43366"/>
    <lineage>
        <taxon>Eukaryota</taxon>
        <taxon>Viridiplantae</taxon>
        <taxon>Streptophyta</taxon>
        <taxon>Embryophyta</taxon>
        <taxon>Tracheophyta</taxon>
        <taxon>Spermatophyta</taxon>
        <taxon>Magnoliopsida</taxon>
        <taxon>eudicotyledons</taxon>
        <taxon>Gunneridae</taxon>
        <taxon>Pentapetalae</taxon>
        <taxon>rosids</taxon>
        <taxon>fabids</taxon>
        <taxon>Fabales</taxon>
        <taxon>Fabaceae</taxon>
        <taxon>Papilionoideae</taxon>
        <taxon>50 kb inversion clade</taxon>
        <taxon>NPAAA clade</taxon>
        <taxon>indigoferoid/millettioid clade</taxon>
        <taxon>Phaseoleae</taxon>
        <taxon>Clitoria</taxon>
    </lineage>
</organism>
<evidence type="ECO:0000313" key="9">
    <source>
        <dbReference type="Proteomes" id="UP001359559"/>
    </source>
</evidence>
<evidence type="ECO:0000256" key="5">
    <source>
        <dbReference type="ARBA" id="ARBA00022989"/>
    </source>
</evidence>
<evidence type="ECO:0000256" key="4">
    <source>
        <dbReference type="ARBA" id="ARBA00022692"/>
    </source>
</evidence>
<keyword evidence="9" id="KW-1185">Reference proteome</keyword>
<evidence type="ECO:0000313" key="8">
    <source>
        <dbReference type="EMBL" id="KAK7278400.1"/>
    </source>
</evidence>
<keyword evidence="4 7" id="KW-0812">Transmembrane</keyword>
<gene>
    <name evidence="8" type="ORF">RJT34_23428</name>
</gene>
<feature type="transmembrane region" description="Helical" evidence="7">
    <location>
        <begin position="73"/>
        <end position="90"/>
    </location>
</feature>
<dbReference type="Pfam" id="PF03208">
    <property type="entry name" value="PRA1"/>
    <property type="match status" value="1"/>
</dbReference>
<dbReference type="GO" id="GO:0005794">
    <property type="term" value="C:Golgi apparatus"/>
    <property type="evidence" value="ECO:0007669"/>
    <property type="project" value="TreeGrafter"/>
</dbReference>
<keyword evidence="7" id="KW-0813">Transport</keyword>
<keyword evidence="5 7" id="KW-1133">Transmembrane helix</keyword>
<dbReference type="EMBL" id="JAYKXN010000006">
    <property type="protein sequence ID" value="KAK7278400.1"/>
    <property type="molecule type" value="Genomic_DNA"/>
</dbReference>
<keyword evidence="6 7" id="KW-0472">Membrane</keyword>
<accession>A0AAN9FS29</accession>
<feature type="transmembrane region" description="Helical" evidence="7">
    <location>
        <begin position="49"/>
        <end position="66"/>
    </location>
</feature>
<comment type="subcellular location">
    <subcellularLocation>
        <location evidence="2">Endomembrane system</location>
        <topology evidence="2">Multi-pass membrane protein</topology>
    </subcellularLocation>
    <subcellularLocation>
        <location evidence="7">Membrane</location>
        <topology evidence="7">Multi-pass membrane protein</topology>
    </subcellularLocation>
</comment>
<protein>
    <recommendedName>
        <fullName evidence="7">PRA1 family protein</fullName>
    </recommendedName>
</protein>
<evidence type="ECO:0000256" key="1">
    <source>
        <dbReference type="ARBA" id="ARBA00002501"/>
    </source>
</evidence>
<reference evidence="8 9" key="1">
    <citation type="submission" date="2024-01" db="EMBL/GenBank/DDBJ databases">
        <title>The genomes of 5 underutilized Papilionoideae crops provide insights into root nodulation and disease resistance.</title>
        <authorList>
            <person name="Yuan L."/>
        </authorList>
    </citation>
    <scope>NUCLEOTIDE SEQUENCE [LARGE SCALE GENOMIC DNA]</scope>
    <source>
        <strain evidence="8">LY-2023</strain>
        <tissue evidence="8">Leaf</tissue>
    </source>
</reference>
<dbReference type="PANTHER" id="PTHR19317:SF81">
    <property type="entry name" value="PRA1 FAMILY PROTEIN D"/>
    <property type="match status" value="1"/>
</dbReference>
<dbReference type="GO" id="GO:0016192">
    <property type="term" value="P:vesicle-mediated transport"/>
    <property type="evidence" value="ECO:0007669"/>
    <property type="project" value="TreeGrafter"/>
</dbReference>
<evidence type="ECO:0000256" key="2">
    <source>
        <dbReference type="ARBA" id="ARBA00004127"/>
    </source>
</evidence>
<dbReference type="GO" id="GO:0005783">
    <property type="term" value="C:endoplasmic reticulum"/>
    <property type="evidence" value="ECO:0007669"/>
    <property type="project" value="TreeGrafter"/>
</dbReference>
<name>A0AAN9FS29_CLITE</name>
<evidence type="ECO:0000256" key="7">
    <source>
        <dbReference type="RuleBase" id="RU363107"/>
    </source>
</evidence>
<proteinExistence type="inferred from homology"/>
<comment type="function">
    <text evidence="1 7">May be involved in both secretory and endocytic intracellular trafficking in the endosomal/prevacuolar compartments.</text>
</comment>
<comment type="similarity">
    <text evidence="3 7">Belongs to the PRA1 family.</text>
</comment>
<dbReference type="AlphaFoldDB" id="A0AAN9FS29"/>
<comment type="caution">
    <text evidence="8">The sequence shown here is derived from an EMBL/GenBank/DDBJ whole genome shotgun (WGS) entry which is preliminary data.</text>
</comment>
<dbReference type="PANTHER" id="PTHR19317">
    <property type="entry name" value="PRENYLATED RAB ACCEPTOR 1-RELATED"/>
    <property type="match status" value="1"/>
</dbReference>
<dbReference type="InterPro" id="IPR004895">
    <property type="entry name" value="Prenylated_rab_accept_PRA1"/>
</dbReference>
<sequence>MSAELLSNLKEAGQTVISTRRPWSQFLDLSALSLPSSVSEATTRLSHNLTYFLFNYTLLILLIFFLSLISNPFAILLFLVLFAAWYFLYFSRDNTEPLSLFNLLTLDDRLILILLSVVTLLLLFSTGVWVNFLLSLAVGAFVVCLHGAFRSMDDLVGDDNESPYGPMLSDSAADGAYTRV</sequence>
<evidence type="ECO:0000256" key="3">
    <source>
        <dbReference type="ARBA" id="ARBA00006483"/>
    </source>
</evidence>